<sequence length="77" mass="8499">MVMSVHRGDGLPLLPALCVDGFVLVAWLSLVALAFPRRSAPLAPLDEAAGPAVLTDLRYRLEVEPRATARWRGRHWP</sequence>
<evidence type="ECO:0000313" key="3">
    <source>
        <dbReference type="Proteomes" id="UP001499863"/>
    </source>
</evidence>
<feature type="transmembrane region" description="Helical" evidence="1">
    <location>
        <begin position="12"/>
        <end position="35"/>
    </location>
</feature>
<dbReference type="EMBL" id="BAAAKJ010000265">
    <property type="protein sequence ID" value="GAA1403939.1"/>
    <property type="molecule type" value="Genomic_DNA"/>
</dbReference>
<organism evidence="2 3">
    <name type="scientific">Kitasatospora putterlickiae</name>
    <dbReference type="NCBI Taxonomy" id="221725"/>
    <lineage>
        <taxon>Bacteria</taxon>
        <taxon>Bacillati</taxon>
        <taxon>Actinomycetota</taxon>
        <taxon>Actinomycetes</taxon>
        <taxon>Kitasatosporales</taxon>
        <taxon>Streptomycetaceae</taxon>
        <taxon>Kitasatospora</taxon>
    </lineage>
</organism>
<keyword evidence="3" id="KW-1185">Reference proteome</keyword>
<dbReference type="Proteomes" id="UP001499863">
    <property type="component" value="Unassembled WGS sequence"/>
</dbReference>
<gene>
    <name evidence="2" type="ORF">GCM10009639_49360</name>
</gene>
<keyword evidence="1" id="KW-0472">Membrane</keyword>
<evidence type="ECO:0000313" key="2">
    <source>
        <dbReference type="EMBL" id="GAA1403939.1"/>
    </source>
</evidence>
<proteinExistence type="predicted"/>
<comment type="caution">
    <text evidence="2">The sequence shown here is derived from an EMBL/GenBank/DDBJ whole genome shotgun (WGS) entry which is preliminary data.</text>
</comment>
<accession>A0ABN1YE97</accession>
<reference evidence="2 3" key="1">
    <citation type="journal article" date="2019" name="Int. J. Syst. Evol. Microbiol.">
        <title>The Global Catalogue of Microorganisms (GCM) 10K type strain sequencing project: providing services to taxonomists for standard genome sequencing and annotation.</title>
        <authorList>
            <consortium name="The Broad Institute Genomics Platform"/>
            <consortium name="The Broad Institute Genome Sequencing Center for Infectious Disease"/>
            <person name="Wu L."/>
            <person name="Ma J."/>
        </authorList>
    </citation>
    <scope>NUCLEOTIDE SEQUENCE [LARGE SCALE GENOMIC DNA]</scope>
    <source>
        <strain evidence="2 3">JCM 12393</strain>
    </source>
</reference>
<evidence type="ECO:0000256" key="1">
    <source>
        <dbReference type="SAM" id="Phobius"/>
    </source>
</evidence>
<keyword evidence="1" id="KW-1133">Transmembrane helix</keyword>
<keyword evidence="1" id="KW-0812">Transmembrane</keyword>
<protein>
    <submittedName>
        <fullName evidence="2">Uncharacterized protein</fullName>
    </submittedName>
</protein>
<name>A0ABN1YE97_9ACTN</name>